<evidence type="ECO:0000256" key="3">
    <source>
        <dbReference type="SAM" id="MobiDB-lite"/>
    </source>
</evidence>
<sequence length="790" mass="81951">MEQEPEGRQDGKSLTLTDGLRLVRRYWIGIIALVALSTAVAFGWYSIQPKMYAADSSGIVVAGGADNLGLSLAGDNLAKAKVKSYKSVAESLLVANRVVKDLGLTSAGAAISGVSVTIPADTAELHVSATSTDPAMAQKIADEWVVALAAQVRELEQASSSSPTAEPAVRVVPLAKASLPGAPVSPNLKLTLGIGAAAGLLLGLGYALLRGFLDRRIRTASEAERTAGHPVIGTLPNDARLAEGSHILDAPSTGARGSHAMGEALRELRTNLQFIDVDNPPRILLVTSSVPSEGKSTVIGNLAATMASAGENVVVVDGDLRRPTVHEVFGVVPGVGLTDVLAGRATVDDVLQSYPGHPNLRVLGAGRIPPNPSELLGSRMMSNLLTHLAEDAVVLVDAPPLLPVTDAAVLSRSADGTIIVARVGRTTTDSLERAVGNLERVRGKVLGIILNGVSTKGPESYTYGYYGTYSEHQRGHEKIRSKGKVKVKKARPASAPAEVAVPAPAYAADQVHAAPAADFLEQAAPVGDYRAEDAHSEDYGAQAGPDAESFVPDSSGAHHAADVEDEPAALAMPVPLHGAHTNGEVRAFPPPQLVVSDYVGPDQRASDHGGQADGLRFGSSPEAEALGATDLDAAEPDAVDHESVRHEAVHGDAVHGDEPRFGAVDHDARDDDAVRGVAAKRQDRSRGWLHFTTTRPQPIISPTPLSLSLAPEGPKLPAESSAPSVAAAPNGEDGGTGVDREGAALETPGKDAESRADLPADDTVTDNAAESPTEGELWLPVQVRGRRSAG</sequence>
<reference evidence="5" key="1">
    <citation type="submission" date="2024-07" db="EMBL/GenBank/DDBJ databases">
        <authorList>
            <person name="fu j."/>
        </authorList>
    </citation>
    <scope>NUCLEOTIDE SEQUENCE</scope>
    <source>
        <strain evidence="5">P10A9</strain>
    </source>
</reference>
<keyword evidence="4" id="KW-1133">Transmembrane helix</keyword>
<dbReference type="SUPFAM" id="SSF52540">
    <property type="entry name" value="P-loop containing nucleoside triphosphate hydrolases"/>
    <property type="match status" value="1"/>
</dbReference>
<dbReference type="Gene3D" id="3.40.50.300">
    <property type="entry name" value="P-loop containing nucleotide triphosphate hydrolases"/>
    <property type="match status" value="1"/>
</dbReference>
<feature type="region of interest" description="Disordered" evidence="3">
    <location>
        <begin position="593"/>
        <end position="620"/>
    </location>
</feature>
<dbReference type="PANTHER" id="PTHR32309">
    <property type="entry name" value="TYROSINE-PROTEIN KINASE"/>
    <property type="match status" value="1"/>
</dbReference>
<keyword evidence="4" id="KW-0812">Transmembrane</keyword>
<dbReference type="CDD" id="cd05387">
    <property type="entry name" value="BY-kinase"/>
    <property type="match status" value="1"/>
</dbReference>
<feature type="compositionally biased region" description="Basic and acidic residues" evidence="3">
    <location>
        <begin position="738"/>
        <end position="758"/>
    </location>
</feature>
<dbReference type="GO" id="GO:0004715">
    <property type="term" value="F:non-membrane spanning protein tyrosine kinase activity"/>
    <property type="evidence" value="ECO:0007669"/>
    <property type="project" value="UniProtKB-EC"/>
</dbReference>
<evidence type="ECO:0000256" key="2">
    <source>
        <dbReference type="ARBA" id="ARBA00022840"/>
    </source>
</evidence>
<proteinExistence type="predicted"/>
<keyword evidence="5" id="KW-0808">Transferase</keyword>
<keyword evidence="4" id="KW-0472">Membrane</keyword>
<dbReference type="EC" id="2.7.10.2" evidence="5"/>
<accession>A0AB39L190</accession>
<dbReference type="InterPro" id="IPR005702">
    <property type="entry name" value="Wzc-like_C"/>
</dbReference>
<keyword evidence="1" id="KW-0547">Nucleotide-binding</keyword>
<feature type="compositionally biased region" description="Low complexity" evidence="3">
    <location>
        <begin position="717"/>
        <end position="729"/>
    </location>
</feature>
<gene>
    <name evidence="5" type="ORF">AB5L97_14820</name>
</gene>
<organism evidence="5">
    <name type="scientific">Sinomonas puerhi</name>
    <dbReference type="NCBI Taxonomy" id="3238584"/>
    <lineage>
        <taxon>Bacteria</taxon>
        <taxon>Bacillati</taxon>
        <taxon>Actinomycetota</taxon>
        <taxon>Actinomycetes</taxon>
        <taxon>Micrococcales</taxon>
        <taxon>Micrococcaceae</taxon>
        <taxon>Sinomonas</taxon>
    </lineage>
</organism>
<dbReference type="EMBL" id="CP163302">
    <property type="protein sequence ID" value="XDP44533.1"/>
    <property type="molecule type" value="Genomic_DNA"/>
</dbReference>
<dbReference type="InterPro" id="IPR027417">
    <property type="entry name" value="P-loop_NTPase"/>
</dbReference>
<feature type="region of interest" description="Disordered" evidence="3">
    <location>
        <begin position="533"/>
        <end position="559"/>
    </location>
</feature>
<protein>
    <submittedName>
        <fullName evidence="5">Polysaccharide biosynthesis tyrosine autokinase</fullName>
        <ecNumber evidence="5">2.7.10.2</ecNumber>
    </submittedName>
</protein>
<evidence type="ECO:0000256" key="1">
    <source>
        <dbReference type="ARBA" id="ARBA00022741"/>
    </source>
</evidence>
<evidence type="ECO:0000313" key="5">
    <source>
        <dbReference type="EMBL" id="XDP44533.1"/>
    </source>
</evidence>
<dbReference type="PANTHER" id="PTHR32309:SF13">
    <property type="entry name" value="FERRIC ENTEROBACTIN TRANSPORT PROTEIN FEPE"/>
    <property type="match status" value="1"/>
</dbReference>
<dbReference type="AlphaFoldDB" id="A0AB39L190"/>
<evidence type="ECO:0000256" key="4">
    <source>
        <dbReference type="SAM" id="Phobius"/>
    </source>
</evidence>
<dbReference type="RefSeq" id="WP_369045222.1">
    <property type="nucleotide sequence ID" value="NZ_CP163302.1"/>
</dbReference>
<dbReference type="KEGG" id="spue:AB5L97_14820"/>
<keyword evidence="2" id="KW-0067">ATP-binding</keyword>
<name>A0AB39L190_9MICC</name>
<feature type="region of interest" description="Disordered" evidence="3">
    <location>
        <begin position="678"/>
        <end position="790"/>
    </location>
</feature>
<feature type="transmembrane region" description="Helical" evidence="4">
    <location>
        <begin position="26"/>
        <end position="47"/>
    </location>
</feature>
<dbReference type="InterPro" id="IPR050445">
    <property type="entry name" value="Bact_polysacc_biosynth/exp"/>
</dbReference>
<dbReference type="GO" id="GO:0005524">
    <property type="term" value="F:ATP binding"/>
    <property type="evidence" value="ECO:0007669"/>
    <property type="project" value="UniProtKB-KW"/>
</dbReference>
<dbReference type="NCBIfam" id="TIGR01007">
    <property type="entry name" value="eps_fam"/>
    <property type="match status" value="1"/>
</dbReference>